<dbReference type="Proteomes" id="UP000053899">
    <property type="component" value="Unassembled WGS sequence"/>
</dbReference>
<protein>
    <submittedName>
        <fullName evidence="2">Uncharacterized membrane-anchored protein</fullName>
    </submittedName>
</protein>
<dbReference type="AlphaFoldDB" id="I4Z577"/>
<dbReference type="Pfam" id="PF11902">
    <property type="entry name" value="DUF3422"/>
    <property type="match status" value="1"/>
</dbReference>
<sequence>MDMQTVHPLREALHNEVHARPYERLSAPLALTHVGWAHGDGVLAKEHVNQLLRQKNLPLALDDANHISTDLGGVLLRWEKHSEFHTATFWRPITDAPNGFEAGVLPDAPRDWLQSMPGQWLIGLHVLVLRQSEVLPDASGSDLVSALVRRTLDESTLVAARVMDGQVVVYTDFRLHADGFGRCILVVDDSLNPRRLGRAVQRVLEVETYRMMSLLGLPAAREVGGALVSAERELAEVAEQIRFAQKQQEPDLLRRLTHLAAQVESLYARTHARFSASAAYFELVQRRIQELREERIHGLQTLGEFMDRRLSPAMQTCAWAARRQQALSERISRTSNLLRTRVEIEQQQSSQFLLDAMNRRQEAQLLLQSAVEGLSVAAITYYGTGLVGYVVKGLKSAGLPISPDMAIAVAVPLIAGVVWLGLRRMHHKVMAGIH</sequence>
<organism evidence="2 3">
    <name type="scientific">Leptothrix ochracea L12</name>
    <dbReference type="NCBI Taxonomy" id="735332"/>
    <lineage>
        <taxon>Bacteria</taxon>
        <taxon>Pseudomonadati</taxon>
        <taxon>Pseudomonadota</taxon>
        <taxon>Betaproteobacteria</taxon>
        <taxon>Burkholderiales</taxon>
        <taxon>Sphaerotilaceae</taxon>
        <taxon>Leptothrix</taxon>
    </lineage>
</organism>
<dbReference type="InterPro" id="IPR021830">
    <property type="entry name" value="DUF3422"/>
</dbReference>
<dbReference type="HOGENOM" id="CLU_035873_0_0_4"/>
<keyword evidence="1" id="KW-0472">Membrane</keyword>
<feature type="transmembrane region" description="Helical" evidence="1">
    <location>
        <begin position="405"/>
        <end position="422"/>
    </location>
</feature>
<name>I4Z577_9BURK</name>
<gene>
    <name evidence="2" type="ORF">LepocDRAFT_00000960</name>
</gene>
<keyword evidence="1" id="KW-0812">Transmembrane</keyword>
<dbReference type="EMBL" id="JH660690">
    <property type="protein sequence ID" value="EIM31369.1"/>
    <property type="molecule type" value="Genomic_DNA"/>
</dbReference>
<evidence type="ECO:0000313" key="3">
    <source>
        <dbReference type="Proteomes" id="UP000053899"/>
    </source>
</evidence>
<evidence type="ECO:0000256" key="1">
    <source>
        <dbReference type="SAM" id="Phobius"/>
    </source>
</evidence>
<dbReference type="GeneID" id="92352339"/>
<feature type="transmembrane region" description="Helical" evidence="1">
    <location>
        <begin position="365"/>
        <end position="385"/>
    </location>
</feature>
<reference evidence="2 3" key="1">
    <citation type="submission" date="2012-04" db="EMBL/GenBank/DDBJ databases">
        <title>Improved High-Quality Draft sequence of Leptothrix ochracea L12.</title>
        <authorList>
            <consortium name="US DOE Joint Genome Institute"/>
            <person name="Lucas S."/>
            <person name="Han J."/>
            <person name="Lapidus A."/>
            <person name="Cheng J.-F."/>
            <person name="Goodwin L."/>
            <person name="Pitluck S."/>
            <person name="Peters L."/>
            <person name="Zeytun A."/>
            <person name="Detter J.C."/>
            <person name="Han C."/>
            <person name="Tapia R."/>
            <person name="Land M."/>
            <person name="Hauser L."/>
            <person name="Kyrpides N."/>
            <person name="Ivanova N."/>
            <person name="Pagani I."/>
            <person name="Stepanauskas R."/>
            <person name="Masland D."/>
            <person name="Poulton N."/>
            <person name="Emerson D."/>
            <person name="Fleming E."/>
            <person name="Woyke T."/>
        </authorList>
    </citation>
    <scope>NUCLEOTIDE SEQUENCE [LARGE SCALE GENOMIC DNA]</scope>
    <source>
        <strain evidence="2 3">L12</strain>
    </source>
</reference>
<keyword evidence="1" id="KW-1133">Transmembrane helix</keyword>
<keyword evidence="3" id="KW-1185">Reference proteome</keyword>
<dbReference type="OrthoDB" id="9767470at2"/>
<evidence type="ECO:0000313" key="2">
    <source>
        <dbReference type="EMBL" id="EIM31369.1"/>
    </source>
</evidence>
<proteinExistence type="predicted"/>
<dbReference type="RefSeq" id="WP_009453562.1">
    <property type="nucleotide sequence ID" value="NZ_JH660690.1"/>
</dbReference>
<accession>I4Z577</accession>